<keyword evidence="1" id="KW-0812">Transmembrane</keyword>
<gene>
    <name evidence="2" type="ORF">QS748_10645</name>
</gene>
<accession>A0AA90NV57</accession>
<feature type="transmembrane region" description="Helical" evidence="1">
    <location>
        <begin position="70"/>
        <end position="93"/>
    </location>
</feature>
<evidence type="ECO:0000313" key="3">
    <source>
        <dbReference type="Proteomes" id="UP001178148"/>
    </source>
</evidence>
<feature type="transmembrane region" description="Helical" evidence="1">
    <location>
        <begin position="123"/>
        <end position="141"/>
    </location>
</feature>
<reference evidence="2 3" key="1">
    <citation type="journal article" date="2023" name="bioRxiv">
        <title>An intranuclear bacterial parasite of deep-sea mussels expresses apoptosis inhibitors acquired from its host.</title>
        <authorList>
            <person name="Gonzalez Porras M.A."/>
            <person name="Assie A."/>
            <person name="Tietjen M."/>
            <person name="Violette M."/>
            <person name="Kleiner M."/>
            <person name="Gruber-Vodicka H."/>
            <person name="Dubilier N."/>
            <person name="Leisch N."/>
        </authorList>
    </citation>
    <scope>NUCLEOTIDE SEQUENCE [LARGE SCALE GENOMIC DNA]</scope>
    <source>
        <strain evidence="2">IAP13</strain>
    </source>
</reference>
<evidence type="ECO:0000313" key="2">
    <source>
        <dbReference type="EMBL" id="MDP0589612.1"/>
    </source>
</evidence>
<sequence>MKYWLECLGLAAVITLINLYPLPLPMPIFKQLLIPMISFGLSLVLGLRFPDIDLYTPGLKHRSAVTHSALLPWLVTLLGNPAILAGLSIGMAIHIFADIFPKAWIGGALVNMPLFGSIGKLSPYWLTLNFLICLAIGIQAVNTNGDWIKYGSLCLSLIILLWYLIKKEKSMPPLLSAFMIIGVLCWYHYLPDLSSFSLDTLTAGSGKRLNSSG</sequence>
<keyword evidence="1" id="KW-1133">Transmembrane helix</keyword>
<keyword evidence="3" id="KW-1185">Reference proteome</keyword>
<name>A0AA90NV57_9GAMM</name>
<feature type="transmembrane region" description="Helical" evidence="1">
    <location>
        <begin position="172"/>
        <end position="189"/>
    </location>
</feature>
<protein>
    <submittedName>
        <fullName evidence="2">Uncharacterized protein</fullName>
    </submittedName>
</protein>
<feature type="transmembrane region" description="Helical" evidence="1">
    <location>
        <begin position="147"/>
        <end position="165"/>
    </location>
</feature>
<dbReference type="Proteomes" id="UP001178148">
    <property type="component" value="Unassembled WGS sequence"/>
</dbReference>
<keyword evidence="1" id="KW-0472">Membrane</keyword>
<proteinExistence type="predicted"/>
<comment type="caution">
    <text evidence="2">The sequence shown here is derived from an EMBL/GenBank/DDBJ whole genome shotgun (WGS) entry which is preliminary data.</text>
</comment>
<dbReference type="AlphaFoldDB" id="A0AA90NV57"/>
<dbReference type="EMBL" id="JASXSV010000017">
    <property type="protein sequence ID" value="MDP0589612.1"/>
    <property type="molecule type" value="Genomic_DNA"/>
</dbReference>
<evidence type="ECO:0000256" key="1">
    <source>
        <dbReference type="SAM" id="Phobius"/>
    </source>
</evidence>
<organism evidence="2 3">
    <name type="scientific">Candidatus Endonucleibacter bathymodioli</name>
    <dbReference type="NCBI Taxonomy" id="539814"/>
    <lineage>
        <taxon>Bacteria</taxon>
        <taxon>Pseudomonadati</taxon>
        <taxon>Pseudomonadota</taxon>
        <taxon>Gammaproteobacteria</taxon>
        <taxon>Oceanospirillales</taxon>
        <taxon>Endozoicomonadaceae</taxon>
        <taxon>Candidatus Endonucleibacter</taxon>
    </lineage>
</organism>